<organism evidence="5 6">
    <name type="scientific">Durusdinium trenchii</name>
    <dbReference type="NCBI Taxonomy" id="1381693"/>
    <lineage>
        <taxon>Eukaryota</taxon>
        <taxon>Sar</taxon>
        <taxon>Alveolata</taxon>
        <taxon>Dinophyceae</taxon>
        <taxon>Suessiales</taxon>
        <taxon>Symbiodiniaceae</taxon>
        <taxon>Durusdinium</taxon>
    </lineage>
</organism>
<feature type="zinc finger region" description="C3H1-type" evidence="1">
    <location>
        <begin position="96"/>
        <end position="122"/>
    </location>
</feature>
<protein>
    <submittedName>
        <fullName evidence="5">Reticulocyte-binding protein 2-like a</fullName>
    </submittedName>
</protein>
<comment type="caution">
    <text evidence="5">The sequence shown here is derived from an EMBL/GenBank/DDBJ whole genome shotgun (WGS) entry which is preliminary data.</text>
</comment>
<keyword evidence="1" id="KW-0479">Metal-binding</keyword>
<dbReference type="EMBL" id="CAXAMM010016613">
    <property type="protein sequence ID" value="CAK9039185.1"/>
    <property type="molecule type" value="Genomic_DNA"/>
</dbReference>
<evidence type="ECO:0000259" key="3">
    <source>
        <dbReference type="PROSITE" id="PS50103"/>
    </source>
</evidence>
<evidence type="ECO:0000313" key="5">
    <source>
        <dbReference type="EMBL" id="CAK9039185.1"/>
    </source>
</evidence>
<keyword evidence="1" id="KW-0862">Zinc</keyword>
<keyword evidence="6" id="KW-1185">Reference proteome</keyword>
<dbReference type="PROSITE" id="PS50103">
    <property type="entry name" value="ZF_C3H1"/>
    <property type="match status" value="1"/>
</dbReference>
<dbReference type="EMBL" id="CAXAMM010016602">
    <property type="protein sequence ID" value="CAK9039169.1"/>
    <property type="molecule type" value="Genomic_DNA"/>
</dbReference>
<proteinExistence type="predicted"/>
<sequence length="345" mass="37764">MTINRDDRSSSPASRSSRASSGWFCVLQENLMEQSDDDFANFADEYIQEGKVSGLGDALVATTVLDDGTSTVSSLGVRRFDYVRDRGSHENGNCDPCVFFSTNRGCLKGARCRYCHLSHPNWEKDKNKAAHRPRKQTRDKFKAAVHELLQASDGRLEQIHDELQAEARKSPYVRKLLQGYLDVEFDGQLSFPAPYNFVPLRSAEASERMPGMPGILCDDCVNDSYASSPPFAEEQVSTATTLGLLMESPVPKPALYASPNGHSRNVGSLRSTPPTVRSIVPLRPPQAPPSAPFAPRAPLPLHAPPSHAPNLITSEPHSPLFGPPDKPPGSLGHDQVEVLNLLLSR</sequence>
<feature type="compositionally biased region" description="Polar residues" evidence="2">
    <location>
        <begin position="260"/>
        <end position="275"/>
    </location>
</feature>
<dbReference type="InterPro" id="IPR000571">
    <property type="entry name" value="Znf_CCCH"/>
</dbReference>
<feature type="compositionally biased region" description="Pro residues" evidence="2">
    <location>
        <begin position="282"/>
        <end position="307"/>
    </location>
</feature>
<name>A0ABP0LLU2_9DINO</name>
<keyword evidence="1" id="KW-0863">Zinc-finger</keyword>
<evidence type="ECO:0000313" key="6">
    <source>
        <dbReference type="Proteomes" id="UP001642464"/>
    </source>
</evidence>
<evidence type="ECO:0000256" key="2">
    <source>
        <dbReference type="SAM" id="MobiDB-lite"/>
    </source>
</evidence>
<dbReference type="Proteomes" id="UP001642464">
    <property type="component" value="Unassembled WGS sequence"/>
</dbReference>
<feature type="domain" description="C3H1-type" evidence="3">
    <location>
        <begin position="96"/>
        <end position="122"/>
    </location>
</feature>
<feature type="region of interest" description="Disordered" evidence="2">
    <location>
        <begin position="255"/>
        <end position="334"/>
    </location>
</feature>
<evidence type="ECO:0000313" key="4">
    <source>
        <dbReference type="EMBL" id="CAK9039169.1"/>
    </source>
</evidence>
<reference evidence="5 6" key="1">
    <citation type="submission" date="2024-02" db="EMBL/GenBank/DDBJ databases">
        <authorList>
            <person name="Chen Y."/>
            <person name="Shah S."/>
            <person name="Dougan E. K."/>
            <person name="Thang M."/>
            <person name="Chan C."/>
        </authorList>
    </citation>
    <scope>NUCLEOTIDE SEQUENCE [LARGE SCALE GENOMIC DNA]</scope>
</reference>
<accession>A0ABP0LLU2</accession>
<evidence type="ECO:0000256" key="1">
    <source>
        <dbReference type="PROSITE-ProRule" id="PRU00723"/>
    </source>
</evidence>
<gene>
    <name evidence="4" type="ORF">SCF082_LOCUS22926</name>
    <name evidence="5" type="ORF">SCF082_LOCUS22931</name>
</gene>